<dbReference type="SUPFAM" id="SSF52821">
    <property type="entry name" value="Rhodanese/Cell cycle control phosphatase"/>
    <property type="match status" value="1"/>
</dbReference>
<dbReference type="Proteomes" id="UP000837803">
    <property type="component" value="Unassembled WGS sequence"/>
</dbReference>
<dbReference type="PANTHER" id="PTHR45431:SF3">
    <property type="entry name" value="RHODANESE-LIKE DOMAIN-CONTAINING PROTEIN 15, CHLOROPLASTIC"/>
    <property type="match status" value="1"/>
</dbReference>
<dbReference type="PROSITE" id="PS50206">
    <property type="entry name" value="RHODANESE_3"/>
    <property type="match status" value="1"/>
</dbReference>
<accession>A0ABM9B0W4</accession>
<proteinExistence type="predicted"/>
<comment type="caution">
    <text evidence="2">The sequence shown here is derived from an EMBL/GenBank/DDBJ whole genome shotgun (WGS) entry which is preliminary data.</text>
</comment>
<keyword evidence="3" id="KW-1185">Reference proteome</keyword>
<feature type="domain" description="Rhodanese" evidence="1">
    <location>
        <begin position="34"/>
        <end position="117"/>
    </location>
</feature>
<dbReference type="Pfam" id="PF00581">
    <property type="entry name" value="Rhodanese"/>
    <property type="match status" value="1"/>
</dbReference>
<evidence type="ECO:0000259" key="1">
    <source>
        <dbReference type="PROSITE" id="PS50206"/>
    </source>
</evidence>
<dbReference type="CDD" id="cd00158">
    <property type="entry name" value="RHOD"/>
    <property type="match status" value="1"/>
</dbReference>
<sequence>MSVTPPACPIPRWQLLKQELTNVGPADFDRLRATAAPGTLLDVRRAEEYGSYHLEGAINVDYLGPDFLEQLDALDPDQTYLVYCRSGRRSVRACTLMRNAGITRLVHLDGGINAYDR</sequence>
<dbReference type="SMART" id="SM00450">
    <property type="entry name" value="RHOD"/>
    <property type="match status" value="1"/>
</dbReference>
<dbReference type="PANTHER" id="PTHR45431">
    <property type="entry name" value="RHODANESE-LIKE DOMAIN-CONTAINING PROTEIN 15, CHLOROPLASTIC"/>
    <property type="match status" value="1"/>
</dbReference>
<gene>
    <name evidence="2" type="ORF">LEM8419_01869</name>
</gene>
<dbReference type="InterPro" id="IPR036873">
    <property type="entry name" value="Rhodanese-like_dom_sf"/>
</dbReference>
<dbReference type="EMBL" id="CAKLPZ010000002">
    <property type="protein sequence ID" value="CAH1000756.1"/>
    <property type="molecule type" value="Genomic_DNA"/>
</dbReference>
<evidence type="ECO:0000313" key="3">
    <source>
        <dbReference type="Proteomes" id="UP000837803"/>
    </source>
</evidence>
<dbReference type="InterPro" id="IPR052367">
    <property type="entry name" value="Thiosulfate_ST/Rhodanese-like"/>
</dbReference>
<reference evidence="2" key="1">
    <citation type="submission" date="2021-12" db="EMBL/GenBank/DDBJ databases">
        <authorList>
            <person name="Rodrigo-Torres L."/>
            <person name="Arahal R. D."/>
            <person name="Lucena T."/>
        </authorList>
    </citation>
    <scope>NUCLEOTIDE SEQUENCE</scope>
    <source>
        <strain evidence="2">CECT 8419</strain>
    </source>
</reference>
<protein>
    <recommendedName>
        <fullName evidence="1">Rhodanese domain-containing protein</fullName>
    </recommendedName>
</protein>
<dbReference type="Gene3D" id="3.40.250.10">
    <property type="entry name" value="Rhodanese-like domain"/>
    <property type="match status" value="1"/>
</dbReference>
<name>A0ABM9B0W4_9BACT</name>
<dbReference type="RefSeq" id="WP_238750778.1">
    <property type="nucleotide sequence ID" value="NZ_CAKLPZ010000002.1"/>
</dbReference>
<organism evidence="2 3">
    <name type="scientific">Neolewinella maritima</name>
    <dbReference type="NCBI Taxonomy" id="1383882"/>
    <lineage>
        <taxon>Bacteria</taxon>
        <taxon>Pseudomonadati</taxon>
        <taxon>Bacteroidota</taxon>
        <taxon>Saprospiria</taxon>
        <taxon>Saprospirales</taxon>
        <taxon>Lewinellaceae</taxon>
        <taxon>Neolewinella</taxon>
    </lineage>
</organism>
<evidence type="ECO:0000313" key="2">
    <source>
        <dbReference type="EMBL" id="CAH1000756.1"/>
    </source>
</evidence>
<dbReference type="InterPro" id="IPR001763">
    <property type="entry name" value="Rhodanese-like_dom"/>
</dbReference>